<evidence type="ECO:0000313" key="1">
    <source>
        <dbReference type="EMBL" id="CAA7014199.1"/>
    </source>
</evidence>
<dbReference type="EMBL" id="CACVBM020000099">
    <property type="protein sequence ID" value="CAA7014199.1"/>
    <property type="molecule type" value="Genomic_DNA"/>
</dbReference>
<protein>
    <submittedName>
        <fullName evidence="1">Uncharacterized protein</fullName>
    </submittedName>
</protein>
<evidence type="ECO:0000313" key="2">
    <source>
        <dbReference type="Proteomes" id="UP000467841"/>
    </source>
</evidence>
<reference evidence="1" key="1">
    <citation type="submission" date="2020-01" db="EMBL/GenBank/DDBJ databases">
        <authorList>
            <person name="Mishra B."/>
        </authorList>
    </citation>
    <scope>NUCLEOTIDE SEQUENCE [LARGE SCALE GENOMIC DNA]</scope>
</reference>
<name>A0A6D2HHQ8_9BRAS</name>
<keyword evidence="2" id="KW-1185">Reference proteome</keyword>
<comment type="caution">
    <text evidence="1">The sequence shown here is derived from an EMBL/GenBank/DDBJ whole genome shotgun (WGS) entry which is preliminary data.</text>
</comment>
<sequence>MFKMHVSSPTASRFVVLRDPYDPDYCRRGRWTRFFECQIRRRWRKRTSSFCFCRCYEKDRRLRSVGAVIKDIQLSKILIAVYQGSAFLWKHQSSRLFVRNRLQRWERAKFKPCSHGYLGGFSSCT</sequence>
<gene>
    <name evidence="1" type="ORF">MERR_LOCUS1433</name>
</gene>
<proteinExistence type="predicted"/>
<dbReference type="AlphaFoldDB" id="A0A6D2HHQ8"/>
<dbReference type="Proteomes" id="UP000467841">
    <property type="component" value="Unassembled WGS sequence"/>
</dbReference>
<organism evidence="1 2">
    <name type="scientific">Microthlaspi erraticum</name>
    <dbReference type="NCBI Taxonomy" id="1685480"/>
    <lineage>
        <taxon>Eukaryota</taxon>
        <taxon>Viridiplantae</taxon>
        <taxon>Streptophyta</taxon>
        <taxon>Embryophyta</taxon>
        <taxon>Tracheophyta</taxon>
        <taxon>Spermatophyta</taxon>
        <taxon>Magnoliopsida</taxon>
        <taxon>eudicotyledons</taxon>
        <taxon>Gunneridae</taxon>
        <taxon>Pentapetalae</taxon>
        <taxon>rosids</taxon>
        <taxon>malvids</taxon>
        <taxon>Brassicales</taxon>
        <taxon>Brassicaceae</taxon>
        <taxon>Coluteocarpeae</taxon>
        <taxon>Microthlaspi</taxon>
    </lineage>
</organism>
<accession>A0A6D2HHQ8</accession>